<organism evidence="12 13">
    <name type="scientific">Penicillium digitatum</name>
    <name type="common">Green mold</name>
    <dbReference type="NCBI Taxonomy" id="36651"/>
    <lineage>
        <taxon>Eukaryota</taxon>
        <taxon>Fungi</taxon>
        <taxon>Dikarya</taxon>
        <taxon>Ascomycota</taxon>
        <taxon>Pezizomycotina</taxon>
        <taxon>Eurotiomycetes</taxon>
        <taxon>Eurotiomycetidae</taxon>
        <taxon>Eurotiales</taxon>
        <taxon>Aspergillaceae</taxon>
        <taxon>Penicillium</taxon>
    </lineage>
</organism>
<dbReference type="SUPFAM" id="SSF50621">
    <property type="entry name" value="Alanine racemase C-terminal domain-like"/>
    <property type="match status" value="1"/>
</dbReference>
<comment type="pathway">
    <text evidence="6">Amine and polyamine biosynthesis; putrescine biosynthesis via L-ornithine pathway; putrescine from L-ornithine: step 1/1.</text>
</comment>
<dbReference type="GeneID" id="26233407"/>
<dbReference type="InterPro" id="IPR029066">
    <property type="entry name" value="PLP-binding_barrel"/>
</dbReference>
<dbReference type="PANTHER" id="PTHR11482:SF6">
    <property type="entry name" value="ORNITHINE DECARBOXYLASE 1-RELATED"/>
    <property type="match status" value="1"/>
</dbReference>
<comment type="cofactor">
    <cofactor evidence="1 10">
        <name>pyridoxal 5'-phosphate</name>
        <dbReference type="ChEBI" id="CHEBI:597326"/>
    </cofactor>
</comment>
<dbReference type="OMA" id="MNVIMEK"/>
<dbReference type="InterPro" id="IPR022644">
    <property type="entry name" value="De-COase2_N"/>
</dbReference>
<evidence type="ECO:0000256" key="5">
    <source>
        <dbReference type="ARBA" id="ARBA00023239"/>
    </source>
</evidence>
<evidence type="ECO:0000256" key="1">
    <source>
        <dbReference type="ARBA" id="ARBA00001933"/>
    </source>
</evidence>
<dbReference type="FunFam" id="3.20.20.10:FF:000005">
    <property type="entry name" value="Ornithine decarboxylase"/>
    <property type="match status" value="1"/>
</dbReference>
<proteinExistence type="inferred from homology"/>
<dbReference type="Gene3D" id="2.40.37.10">
    <property type="entry name" value="Lyase, Ornithine Decarboxylase, Chain A, domain 1"/>
    <property type="match status" value="1"/>
</dbReference>
<dbReference type="InterPro" id="IPR000183">
    <property type="entry name" value="Orn/DAP/Arg_de-COase"/>
</dbReference>
<dbReference type="PANTHER" id="PTHR11482">
    <property type="entry name" value="ARGININE/DIAMINOPIMELATE/ORNITHINE DECARBOXYLASE"/>
    <property type="match status" value="1"/>
</dbReference>
<dbReference type="SUPFAM" id="SSF51419">
    <property type="entry name" value="PLP-binding barrel"/>
    <property type="match status" value="1"/>
</dbReference>
<sequence length="430" mass="47100">MALLPAPSEVTAAKVIQATGYRHLSADELVDLAIESQIARGIKRSLVGGDESFFIADLGQGLRQHRRWTQNMPGIRPFYAVKCNCDPNFLKVLAELGTGFDCASIEEIRTVLSLGVDPARIVFANPCKAPAAVAFASEIGVMRTTFDNIDELDTIKTHMPDAQLFLRIYANDESAFICLGEKFGAQLDTTEKLLSRAWELGLNVIGVSFHVGTGATNPASFCKAIKDARLAFSQAESLGFHPKILDIGGGFQDDSFESMAPVIRDAIRSEFPAGITTIAEPGRFLARSVYTLVCRVISRRRQLGSAARSGVPDMLYQNDGIYGNFMNVIMEKEIMVPSVVKSKKARGFLNKPKSGDAVPGTDHRYSIWGPTCDSTDCVVREVTLDSEVKIGDWLKYKNMGAYTSTTATQFNGFSSTYDTFYVNSETLPDY</sequence>
<dbReference type="Gene3D" id="3.20.20.10">
    <property type="entry name" value="Alanine racemase"/>
    <property type="match status" value="1"/>
</dbReference>
<dbReference type="AlphaFoldDB" id="A0A7T6XLG3"/>
<evidence type="ECO:0000313" key="12">
    <source>
        <dbReference type="EMBL" id="QQK43353.1"/>
    </source>
</evidence>
<protein>
    <recommendedName>
        <fullName evidence="7">ornithine decarboxylase</fullName>
        <ecNumber evidence="7">4.1.1.17</ecNumber>
    </recommendedName>
</protein>
<dbReference type="EMBL" id="CP060775">
    <property type="protein sequence ID" value="QQK43353.1"/>
    <property type="molecule type" value="Genomic_DNA"/>
</dbReference>
<dbReference type="PRINTS" id="PR01182">
    <property type="entry name" value="ORNDCRBXLASE"/>
</dbReference>
<dbReference type="InterPro" id="IPR009006">
    <property type="entry name" value="Ala_racemase/Decarboxylase_C"/>
</dbReference>
<dbReference type="GO" id="GO:0004586">
    <property type="term" value="F:ornithine decarboxylase activity"/>
    <property type="evidence" value="ECO:0007669"/>
    <property type="project" value="UniProtKB-EC"/>
</dbReference>
<comment type="similarity">
    <text evidence="2">Belongs to the Orn/Lys/Arg decarboxylase class-II family.</text>
</comment>
<reference evidence="12 13" key="1">
    <citation type="submission" date="2020-08" db="EMBL/GenBank/DDBJ databases">
        <title>The completed genome sequence of the pathogenic ascomycete fungus Penicillium digitatum.</title>
        <authorList>
            <person name="Wang M."/>
        </authorList>
    </citation>
    <scope>NUCLEOTIDE SEQUENCE [LARGE SCALE GENOMIC DNA]</scope>
    <source>
        <strain evidence="12 13">PdW03</strain>
    </source>
</reference>
<dbReference type="VEuPathDB" id="FungiDB:PDIP_50900"/>
<dbReference type="InterPro" id="IPR022657">
    <property type="entry name" value="De-COase2_CS"/>
</dbReference>
<feature type="active site" description="Proton donor" evidence="10">
    <location>
        <position position="372"/>
    </location>
</feature>
<dbReference type="Proteomes" id="UP000595662">
    <property type="component" value="Chromosome 2"/>
</dbReference>
<dbReference type="InterPro" id="IPR022653">
    <property type="entry name" value="De-COase2_pyr-phos_BS"/>
</dbReference>
<evidence type="ECO:0000256" key="7">
    <source>
        <dbReference type="ARBA" id="ARBA00034138"/>
    </source>
</evidence>
<dbReference type="GO" id="GO:0005737">
    <property type="term" value="C:cytoplasm"/>
    <property type="evidence" value="ECO:0007669"/>
    <property type="project" value="TreeGrafter"/>
</dbReference>
<dbReference type="EC" id="4.1.1.17" evidence="7"/>
<feature type="modified residue" description="N6-(pyridoxal phosphate)lysine" evidence="10">
    <location>
        <position position="82"/>
    </location>
</feature>
<keyword evidence="5" id="KW-0456">Lyase</keyword>
<accession>A0A7T6XLG3</accession>
<evidence type="ECO:0000256" key="4">
    <source>
        <dbReference type="ARBA" id="ARBA00022898"/>
    </source>
</evidence>
<evidence type="ECO:0000256" key="10">
    <source>
        <dbReference type="PIRSR" id="PIRSR600183-50"/>
    </source>
</evidence>
<keyword evidence="4 10" id="KW-0663">Pyridoxal phosphate</keyword>
<comment type="catalytic activity">
    <reaction evidence="9">
        <text>L-ornithine + H(+) = putrescine + CO2</text>
        <dbReference type="Rhea" id="RHEA:22964"/>
        <dbReference type="ChEBI" id="CHEBI:15378"/>
        <dbReference type="ChEBI" id="CHEBI:16526"/>
        <dbReference type="ChEBI" id="CHEBI:46911"/>
        <dbReference type="ChEBI" id="CHEBI:326268"/>
        <dbReference type="EC" id="4.1.1.17"/>
    </reaction>
</comment>
<feature type="domain" description="Orn/DAP/Arg decarboxylase 2 N-terminal" evidence="11">
    <location>
        <begin position="62"/>
        <end position="286"/>
    </location>
</feature>
<dbReference type="CDD" id="cd00622">
    <property type="entry name" value="PLPDE_III_ODC"/>
    <property type="match status" value="1"/>
</dbReference>
<dbReference type="InterPro" id="IPR002433">
    <property type="entry name" value="Orn_de-COase"/>
</dbReference>
<dbReference type="GO" id="GO:0033387">
    <property type="term" value="P:putrescine biosynthetic process from arginine, via ornithine"/>
    <property type="evidence" value="ECO:0007669"/>
    <property type="project" value="TreeGrafter"/>
</dbReference>
<dbReference type="PROSITE" id="PS00878">
    <property type="entry name" value="ODR_DC_2_1"/>
    <property type="match status" value="1"/>
</dbReference>
<dbReference type="Pfam" id="PF02784">
    <property type="entry name" value="Orn_Arg_deC_N"/>
    <property type="match status" value="1"/>
</dbReference>
<evidence type="ECO:0000256" key="2">
    <source>
        <dbReference type="ARBA" id="ARBA00008872"/>
    </source>
</evidence>
<keyword evidence="3" id="KW-0210">Decarboxylase</keyword>
<comment type="subunit">
    <text evidence="8">Homodimer. Only the dimer is catalytically active, as the active sites are constructed of residues from both monomers.</text>
</comment>
<gene>
    <name evidence="12" type="ORF">Pdw03_7254</name>
</gene>
<evidence type="ECO:0000313" key="13">
    <source>
        <dbReference type="Proteomes" id="UP000595662"/>
    </source>
</evidence>
<evidence type="ECO:0000259" key="11">
    <source>
        <dbReference type="Pfam" id="PF02784"/>
    </source>
</evidence>
<dbReference type="PRINTS" id="PR01179">
    <property type="entry name" value="ODADCRBXLASE"/>
</dbReference>
<dbReference type="PROSITE" id="PS00879">
    <property type="entry name" value="ODR_DC_2_2"/>
    <property type="match status" value="1"/>
</dbReference>
<dbReference type="KEGG" id="pdp:PDIP_50900"/>
<name>A0A7T6XLG3_PENDI</name>
<dbReference type="RefSeq" id="XP_014534084.1">
    <property type="nucleotide sequence ID" value="XM_014678598.1"/>
</dbReference>
<evidence type="ECO:0000256" key="9">
    <source>
        <dbReference type="ARBA" id="ARBA00049127"/>
    </source>
</evidence>
<evidence type="ECO:0000256" key="6">
    <source>
        <dbReference type="ARBA" id="ARBA00034115"/>
    </source>
</evidence>
<evidence type="ECO:0000256" key="3">
    <source>
        <dbReference type="ARBA" id="ARBA00022793"/>
    </source>
</evidence>
<evidence type="ECO:0000256" key="8">
    <source>
        <dbReference type="ARBA" id="ARBA00046672"/>
    </source>
</evidence>